<sequence>MDISTTVASLPERALPLPAGDRKACLNERGAGPAKSRLRRLSGTIRVIRKGDQVWTPCWFRPTK</sequence>
<evidence type="ECO:0000313" key="2">
    <source>
        <dbReference type="Proteomes" id="UP001595647"/>
    </source>
</evidence>
<keyword evidence="2" id="KW-1185">Reference proteome</keyword>
<protein>
    <submittedName>
        <fullName evidence="1">Uncharacterized protein</fullName>
    </submittedName>
</protein>
<dbReference type="Proteomes" id="UP001595647">
    <property type="component" value="Unassembled WGS sequence"/>
</dbReference>
<evidence type="ECO:0000313" key="1">
    <source>
        <dbReference type="EMBL" id="MFC3162585.1"/>
    </source>
</evidence>
<name>A0ABV7I108_9HYPH</name>
<gene>
    <name evidence="1" type="ORF">ACFOHV_04730</name>
</gene>
<dbReference type="RefSeq" id="WP_182307393.1">
    <property type="nucleotide sequence ID" value="NZ_CP059896.1"/>
</dbReference>
<proteinExistence type="predicted"/>
<comment type="caution">
    <text evidence="1">The sequence shown here is derived from an EMBL/GenBank/DDBJ whole genome shotgun (WGS) entry which is preliminary data.</text>
</comment>
<dbReference type="EMBL" id="JBHRTG010000004">
    <property type="protein sequence ID" value="MFC3162585.1"/>
    <property type="molecule type" value="Genomic_DNA"/>
</dbReference>
<accession>A0ABV7I108</accession>
<reference evidence="2" key="1">
    <citation type="journal article" date="2019" name="Int. J. Syst. Evol. Microbiol.">
        <title>The Global Catalogue of Microorganisms (GCM) 10K type strain sequencing project: providing services to taxonomists for standard genome sequencing and annotation.</title>
        <authorList>
            <consortium name="The Broad Institute Genomics Platform"/>
            <consortium name="The Broad Institute Genome Sequencing Center for Infectious Disease"/>
            <person name="Wu L."/>
            <person name="Ma J."/>
        </authorList>
    </citation>
    <scope>NUCLEOTIDE SEQUENCE [LARGE SCALE GENOMIC DNA]</scope>
    <source>
        <strain evidence="2">KCTC 52231</strain>
    </source>
</reference>
<organism evidence="1 2">
    <name type="scientific">Ciceribacter thiooxidans</name>
    <dbReference type="NCBI Taxonomy" id="1969821"/>
    <lineage>
        <taxon>Bacteria</taxon>
        <taxon>Pseudomonadati</taxon>
        <taxon>Pseudomonadota</taxon>
        <taxon>Alphaproteobacteria</taxon>
        <taxon>Hyphomicrobiales</taxon>
        <taxon>Rhizobiaceae</taxon>
        <taxon>Ciceribacter</taxon>
    </lineage>
</organism>